<dbReference type="AlphaFoldDB" id="X1VFR9"/>
<gene>
    <name evidence="2" type="ORF">S12H4_46843</name>
</gene>
<reference evidence="2" key="1">
    <citation type="journal article" date="2014" name="Front. Microbiol.">
        <title>High frequency of phylogenetically diverse reductive dehalogenase-homologous genes in deep subseafloor sedimentary metagenomes.</title>
        <authorList>
            <person name="Kawai M."/>
            <person name="Futagami T."/>
            <person name="Toyoda A."/>
            <person name="Takaki Y."/>
            <person name="Nishi S."/>
            <person name="Hori S."/>
            <person name="Arai W."/>
            <person name="Tsubouchi T."/>
            <person name="Morono Y."/>
            <person name="Uchiyama I."/>
            <person name="Ito T."/>
            <person name="Fujiyama A."/>
            <person name="Inagaki F."/>
            <person name="Takami H."/>
        </authorList>
    </citation>
    <scope>NUCLEOTIDE SEQUENCE</scope>
    <source>
        <strain evidence="2">Expedition CK06-06</strain>
    </source>
</reference>
<dbReference type="Pfam" id="PF01614">
    <property type="entry name" value="IclR_C"/>
    <property type="match status" value="1"/>
</dbReference>
<dbReference type="InterPro" id="IPR014757">
    <property type="entry name" value="Tscrpt_reg_IclR_C"/>
</dbReference>
<accession>X1VFR9</accession>
<dbReference type="SUPFAM" id="SSF55781">
    <property type="entry name" value="GAF domain-like"/>
    <property type="match status" value="1"/>
</dbReference>
<dbReference type="GO" id="GO:0003677">
    <property type="term" value="F:DNA binding"/>
    <property type="evidence" value="ECO:0007669"/>
    <property type="project" value="TreeGrafter"/>
</dbReference>
<dbReference type="PANTHER" id="PTHR30136">
    <property type="entry name" value="HELIX-TURN-HELIX TRANSCRIPTIONAL REGULATOR, ICLR FAMILY"/>
    <property type="match status" value="1"/>
</dbReference>
<evidence type="ECO:0000259" key="1">
    <source>
        <dbReference type="PROSITE" id="PS51078"/>
    </source>
</evidence>
<protein>
    <recommendedName>
        <fullName evidence="1">IclR-ED domain-containing protein</fullName>
    </recommendedName>
</protein>
<feature type="non-terminal residue" evidence="2">
    <location>
        <position position="1"/>
    </location>
</feature>
<proteinExistence type="predicted"/>
<dbReference type="PANTHER" id="PTHR30136:SF35">
    <property type="entry name" value="HTH-TYPE TRANSCRIPTIONAL REGULATOR RV1719"/>
    <property type="match status" value="1"/>
</dbReference>
<evidence type="ECO:0000313" key="2">
    <source>
        <dbReference type="EMBL" id="GAJ05790.1"/>
    </source>
</evidence>
<name>X1VFR9_9ZZZZ</name>
<dbReference type="GO" id="GO:0003700">
    <property type="term" value="F:DNA-binding transcription factor activity"/>
    <property type="evidence" value="ECO:0007669"/>
    <property type="project" value="TreeGrafter"/>
</dbReference>
<organism evidence="2">
    <name type="scientific">marine sediment metagenome</name>
    <dbReference type="NCBI Taxonomy" id="412755"/>
    <lineage>
        <taxon>unclassified sequences</taxon>
        <taxon>metagenomes</taxon>
        <taxon>ecological metagenomes</taxon>
    </lineage>
</organism>
<feature type="domain" description="IclR-ED" evidence="1">
    <location>
        <begin position="1"/>
        <end position="85"/>
    </location>
</feature>
<sequence>PYTITSKEYLKKDLKLIRERGYSFINEEYMVGVSCVAVPIKDQQGKVCAGLSFSVPIVRMDKEKLPQLIDSLIFTAKKITIPGFF</sequence>
<dbReference type="InterPro" id="IPR029016">
    <property type="entry name" value="GAF-like_dom_sf"/>
</dbReference>
<dbReference type="PROSITE" id="PS51078">
    <property type="entry name" value="ICLR_ED"/>
    <property type="match status" value="1"/>
</dbReference>
<dbReference type="GO" id="GO:0045892">
    <property type="term" value="P:negative regulation of DNA-templated transcription"/>
    <property type="evidence" value="ECO:0007669"/>
    <property type="project" value="TreeGrafter"/>
</dbReference>
<dbReference type="InterPro" id="IPR050707">
    <property type="entry name" value="HTH_MetabolicPath_Reg"/>
</dbReference>
<comment type="caution">
    <text evidence="2">The sequence shown here is derived from an EMBL/GenBank/DDBJ whole genome shotgun (WGS) entry which is preliminary data.</text>
</comment>
<dbReference type="Gene3D" id="3.30.450.40">
    <property type="match status" value="1"/>
</dbReference>
<dbReference type="EMBL" id="BARW01029102">
    <property type="protein sequence ID" value="GAJ05790.1"/>
    <property type="molecule type" value="Genomic_DNA"/>
</dbReference>